<name>A0AAV4V2T5_CAEEX</name>
<dbReference type="Proteomes" id="UP001054945">
    <property type="component" value="Unassembled WGS sequence"/>
</dbReference>
<gene>
    <name evidence="1" type="ORF">CEXT_65301</name>
</gene>
<evidence type="ECO:0000313" key="2">
    <source>
        <dbReference type="Proteomes" id="UP001054945"/>
    </source>
</evidence>
<keyword evidence="2" id="KW-1185">Reference proteome</keyword>
<accession>A0AAV4V2T5</accession>
<proteinExistence type="predicted"/>
<evidence type="ECO:0000313" key="1">
    <source>
        <dbReference type="EMBL" id="GIY64525.1"/>
    </source>
</evidence>
<protein>
    <submittedName>
        <fullName evidence="1">Uncharacterized protein</fullName>
    </submittedName>
</protein>
<reference evidence="1 2" key="1">
    <citation type="submission" date="2021-06" db="EMBL/GenBank/DDBJ databases">
        <title>Caerostris extrusa draft genome.</title>
        <authorList>
            <person name="Kono N."/>
            <person name="Arakawa K."/>
        </authorList>
    </citation>
    <scope>NUCLEOTIDE SEQUENCE [LARGE SCALE GENOMIC DNA]</scope>
</reference>
<sequence length="102" mass="11621">MLELVCTLGKSNLPDVTMNRKKSKQGLLKRKRQCRDFAPCYESSFGSLFHRFCGSPFDELKKFDVGQMETSEVPIPNFPPPVMVRTVTLPPTNKKELNESIN</sequence>
<dbReference type="EMBL" id="BPLR01013892">
    <property type="protein sequence ID" value="GIY64525.1"/>
    <property type="molecule type" value="Genomic_DNA"/>
</dbReference>
<dbReference type="AlphaFoldDB" id="A0AAV4V2T5"/>
<organism evidence="1 2">
    <name type="scientific">Caerostris extrusa</name>
    <name type="common">Bark spider</name>
    <name type="synonym">Caerostris bankana</name>
    <dbReference type="NCBI Taxonomy" id="172846"/>
    <lineage>
        <taxon>Eukaryota</taxon>
        <taxon>Metazoa</taxon>
        <taxon>Ecdysozoa</taxon>
        <taxon>Arthropoda</taxon>
        <taxon>Chelicerata</taxon>
        <taxon>Arachnida</taxon>
        <taxon>Araneae</taxon>
        <taxon>Araneomorphae</taxon>
        <taxon>Entelegynae</taxon>
        <taxon>Araneoidea</taxon>
        <taxon>Araneidae</taxon>
        <taxon>Caerostris</taxon>
    </lineage>
</organism>
<comment type="caution">
    <text evidence="1">The sequence shown here is derived from an EMBL/GenBank/DDBJ whole genome shotgun (WGS) entry which is preliminary data.</text>
</comment>